<dbReference type="InterPro" id="IPR050367">
    <property type="entry name" value="APC_superfamily"/>
</dbReference>
<feature type="transmembrane region" description="Helical" evidence="6">
    <location>
        <begin position="167"/>
        <end position="187"/>
    </location>
</feature>
<feature type="transmembrane region" description="Helical" evidence="6">
    <location>
        <begin position="42"/>
        <end position="65"/>
    </location>
</feature>
<feature type="transmembrane region" description="Helical" evidence="6">
    <location>
        <begin position="12"/>
        <end position="30"/>
    </location>
</feature>
<organism evidence="7 8">
    <name type="scientific">Tepidimicrobium xylanilyticum</name>
    <dbReference type="NCBI Taxonomy" id="1123352"/>
    <lineage>
        <taxon>Bacteria</taxon>
        <taxon>Bacillati</taxon>
        <taxon>Bacillota</taxon>
        <taxon>Tissierellia</taxon>
        <taxon>Tissierellales</taxon>
        <taxon>Tepidimicrobiaceae</taxon>
        <taxon>Tepidimicrobium</taxon>
    </lineage>
</organism>
<dbReference type="Pfam" id="PF13520">
    <property type="entry name" value="AA_permease_2"/>
    <property type="match status" value="1"/>
</dbReference>
<dbReference type="Proteomes" id="UP000198828">
    <property type="component" value="Unassembled WGS sequence"/>
</dbReference>
<feature type="transmembrane region" description="Helical" evidence="6">
    <location>
        <begin position="368"/>
        <end position="385"/>
    </location>
</feature>
<dbReference type="InterPro" id="IPR002293">
    <property type="entry name" value="AA/rel_permease1"/>
</dbReference>
<evidence type="ECO:0000256" key="6">
    <source>
        <dbReference type="SAM" id="Phobius"/>
    </source>
</evidence>
<evidence type="ECO:0000256" key="5">
    <source>
        <dbReference type="ARBA" id="ARBA00023136"/>
    </source>
</evidence>
<feature type="transmembrane region" description="Helical" evidence="6">
    <location>
        <begin position="392"/>
        <end position="411"/>
    </location>
</feature>
<dbReference type="PIRSF" id="PIRSF006060">
    <property type="entry name" value="AA_transporter"/>
    <property type="match status" value="1"/>
</dbReference>
<evidence type="ECO:0000313" key="8">
    <source>
        <dbReference type="Proteomes" id="UP000198828"/>
    </source>
</evidence>
<evidence type="ECO:0000256" key="2">
    <source>
        <dbReference type="ARBA" id="ARBA00022475"/>
    </source>
</evidence>
<dbReference type="RefSeq" id="WP_093753692.1">
    <property type="nucleotide sequence ID" value="NZ_FNNG01000010.1"/>
</dbReference>
<accession>A0A1H3BBW0</accession>
<name>A0A1H3BBW0_9FIRM</name>
<keyword evidence="5 6" id="KW-0472">Membrane</keyword>
<evidence type="ECO:0000256" key="1">
    <source>
        <dbReference type="ARBA" id="ARBA00004651"/>
    </source>
</evidence>
<dbReference type="Gene3D" id="1.20.1740.10">
    <property type="entry name" value="Amino acid/polyamine transporter I"/>
    <property type="match status" value="1"/>
</dbReference>
<gene>
    <name evidence="7" type="ORF">SAMN05660923_02228</name>
</gene>
<feature type="transmembrane region" description="Helical" evidence="6">
    <location>
        <begin position="134"/>
        <end position="155"/>
    </location>
</feature>
<evidence type="ECO:0000313" key="7">
    <source>
        <dbReference type="EMBL" id="SDX39285.1"/>
    </source>
</evidence>
<feature type="transmembrane region" description="Helical" evidence="6">
    <location>
        <begin position="86"/>
        <end position="114"/>
    </location>
</feature>
<keyword evidence="8" id="KW-1185">Reference proteome</keyword>
<feature type="transmembrane region" description="Helical" evidence="6">
    <location>
        <begin position="417"/>
        <end position="436"/>
    </location>
</feature>
<reference evidence="7 8" key="1">
    <citation type="submission" date="2016-10" db="EMBL/GenBank/DDBJ databases">
        <authorList>
            <person name="de Groot N.N."/>
        </authorList>
    </citation>
    <scope>NUCLEOTIDE SEQUENCE [LARGE SCALE GENOMIC DNA]</scope>
    <source>
        <strain evidence="7 8">DSM 23310</strain>
    </source>
</reference>
<dbReference type="AlphaFoldDB" id="A0A1H3BBW0"/>
<keyword evidence="3 6" id="KW-0812">Transmembrane</keyword>
<proteinExistence type="predicted"/>
<evidence type="ECO:0000256" key="4">
    <source>
        <dbReference type="ARBA" id="ARBA00022989"/>
    </source>
</evidence>
<dbReference type="PANTHER" id="PTHR42770">
    <property type="entry name" value="AMINO ACID TRANSPORTER-RELATED"/>
    <property type="match status" value="1"/>
</dbReference>
<dbReference type="GO" id="GO:0022857">
    <property type="term" value="F:transmembrane transporter activity"/>
    <property type="evidence" value="ECO:0007669"/>
    <property type="project" value="InterPro"/>
</dbReference>
<keyword evidence="2" id="KW-1003">Cell membrane</keyword>
<feature type="transmembrane region" description="Helical" evidence="6">
    <location>
        <begin position="284"/>
        <end position="304"/>
    </location>
</feature>
<dbReference type="OrthoDB" id="178667at2"/>
<evidence type="ECO:0000256" key="3">
    <source>
        <dbReference type="ARBA" id="ARBA00022692"/>
    </source>
</evidence>
<comment type="subcellular location">
    <subcellularLocation>
        <location evidence="1">Cell membrane</location>
        <topology evidence="1">Multi-pass membrane protein</topology>
    </subcellularLocation>
</comment>
<dbReference type="EMBL" id="FNNG01000010">
    <property type="protein sequence ID" value="SDX39285.1"/>
    <property type="molecule type" value="Genomic_DNA"/>
</dbReference>
<protein>
    <submittedName>
        <fullName evidence="7">Amino acid/polyamine/organocation transporter, APC superfamily (TC 2.A.3)</fullName>
    </submittedName>
</protein>
<feature type="transmembrane region" description="Helical" evidence="6">
    <location>
        <begin position="239"/>
        <end position="264"/>
    </location>
</feature>
<dbReference type="GO" id="GO:0005886">
    <property type="term" value="C:plasma membrane"/>
    <property type="evidence" value="ECO:0007669"/>
    <property type="project" value="UniProtKB-SubCell"/>
</dbReference>
<sequence>MEKKRENKLNPVDILSLALGSIIGWGSFTLPGTKFLPESGVINTAIGLTLGGLAVVFVQIGYRVMMKNHLKDGGEFSYTYENMGKLNGFIVGWSLILCYLSLVPLNATAFVLVIKRLFGSSVEKIYLYHVAGHPVYLSEILVASFVILLFAYINIKGVKTSARTQNIMVLFLVINVIVVLSVMIFKANRTIFVENYIRETKIDLGEISRVLAIAPFLFVGFDVIPQVSTELNFKPGKAVTMGIISIFSGIFIYNSLNIITSLAYGPEDVLKQEWALGTAVLSNLGIIGFILLTIALISAVVTGINGFMLGSSKLIGALSTYKLFPEKYNKKNKAGVNENAIKFVSLVGLIAPFIGRQVILYIVDMSSLLAALVYLYVCYISYRIGKNKAEKYLSLIGAIVSTLFIGLLIIPTSPARLSFPSIVFMFIWVIAGVFYYRKCNTKYKPAKDI</sequence>
<keyword evidence="4 6" id="KW-1133">Transmembrane helix</keyword>
<dbReference type="PANTHER" id="PTHR42770:SF7">
    <property type="entry name" value="MEMBRANE PROTEIN"/>
    <property type="match status" value="1"/>
</dbReference>